<gene>
    <name evidence="1" type="ORF">CP49_13355</name>
</gene>
<reference evidence="1 2" key="1">
    <citation type="submission" date="2014-03" db="EMBL/GenBank/DDBJ databases">
        <title>Bradyrhizobium valentinum sp. nov., isolated from effective nodules of Lupinus mariae-josephae, a lupine endemic of basic-lime soils in Eastern Spain.</title>
        <authorList>
            <person name="Duran D."/>
            <person name="Rey L."/>
            <person name="Navarro A."/>
            <person name="Busquets A."/>
            <person name="Imperial J."/>
            <person name="Ruiz-Argueso T."/>
        </authorList>
    </citation>
    <scope>NUCLEOTIDE SEQUENCE [LARGE SCALE GENOMIC DNA]</scope>
    <source>
        <strain evidence="1 2">LmjM3</strain>
    </source>
</reference>
<dbReference type="Gene3D" id="3.20.20.410">
    <property type="entry name" value="Protein of unknown function UPF0759"/>
    <property type="match status" value="1"/>
</dbReference>
<accession>A0A0R3KDH7</accession>
<dbReference type="AlphaFoldDB" id="A0A0R3KDH7"/>
<dbReference type="EMBL" id="LLXX01000223">
    <property type="protein sequence ID" value="KRQ93130.1"/>
    <property type="molecule type" value="Genomic_DNA"/>
</dbReference>
<dbReference type="PANTHER" id="PTHR30348">
    <property type="entry name" value="UNCHARACTERIZED PROTEIN YECE"/>
    <property type="match status" value="1"/>
</dbReference>
<proteinExistence type="predicted"/>
<name>A0A0R3KDH7_9BRAD</name>
<dbReference type="STRING" id="1518501.CQ10_27240"/>
<dbReference type="PANTHER" id="PTHR30348:SF4">
    <property type="entry name" value="DUF72 DOMAIN-CONTAINING PROTEIN"/>
    <property type="match status" value="1"/>
</dbReference>
<sequence>MARVLIGTSGWHYNSWRGPFFPKGLPLKEQLPYYSSQFSTTELNGVFYRTPTPEAVTGWRDQTGRDFIFAWKASKFITHWKRLSGNSVNSLELLEDRLSLLGRKAGPILFQLPPNFKVDADRLAFFLQLLPKKRRYSFEFRHPSWYAPEILRLLRAQNISLCISDHHDAPAPWTRTADFVYVRGHGPTGRYKGHYSQRTLSEWARRIRSWKKQGCDVFVYFDNDQKSAAPADARSLREIVATINPSW</sequence>
<dbReference type="InterPro" id="IPR036520">
    <property type="entry name" value="UPF0759_sf"/>
</dbReference>
<dbReference type="Pfam" id="PF01904">
    <property type="entry name" value="DUF72"/>
    <property type="match status" value="1"/>
</dbReference>
<comment type="caution">
    <text evidence="1">The sequence shown here is derived from an EMBL/GenBank/DDBJ whole genome shotgun (WGS) entry which is preliminary data.</text>
</comment>
<dbReference type="SUPFAM" id="SSF117396">
    <property type="entry name" value="TM1631-like"/>
    <property type="match status" value="1"/>
</dbReference>
<organism evidence="1 2">
    <name type="scientific">Bradyrhizobium valentinum</name>
    <dbReference type="NCBI Taxonomy" id="1518501"/>
    <lineage>
        <taxon>Bacteria</taxon>
        <taxon>Pseudomonadati</taxon>
        <taxon>Pseudomonadota</taxon>
        <taxon>Alphaproteobacteria</taxon>
        <taxon>Hyphomicrobiales</taxon>
        <taxon>Nitrobacteraceae</taxon>
        <taxon>Bradyrhizobium</taxon>
    </lineage>
</organism>
<dbReference type="RefSeq" id="WP_057855333.1">
    <property type="nucleotide sequence ID" value="NZ_LLXX01000223.1"/>
</dbReference>
<dbReference type="OrthoDB" id="9780310at2"/>
<evidence type="ECO:0008006" key="3">
    <source>
        <dbReference type="Google" id="ProtNLM"/>
    </source>
</evidence>
<evidence type="ECO:0000313" key="1">
    <source>
        <dbReference type="EMBL" id="KRQ93130.1"/>
    </source>
</evidence>
<protein>
    <recommendedName>
        <fullName evidence="3">Sensor histidine kinase</fullName>
    </recommendedName>
</protein>
<keyword evidence="2" id="KW-1185">Reference proteome</keyword>
<dbReference type="Proteomes" id="UP000051913">
    <property type="component" value="Unassembled WGS sequence"/>
</dbReference>
<evidence type="ECO:0000313" key="2">
    <source>
        <dbReference type="Proteomes" id="UP000051913"/>
    </source>
</evidence>
<dbReference type="InterPro" id="IPR002763">
    <property type="entry name" value="DUF72"/>
</dbReference>